<dbReference type="CDD" id="cd01650">
    <property type="entry name" value="RT_nLTR_like"/>
    <property type="match status" value="1"/>
</dbReference>
<protein>
    <recommendedName>
        <fullName evidence="2">Reverse transcriptase domain-containing protein</fullName>
    </recommendedName>
</protein>
<evidence type="ECO:0000256" key="1">
    <source>
        <dbReference type="SAM" id="MobiDB-lite"/>
    </source>
</evidence>
<feature type="compositionally biased region" description="Polar residues" evidence="1">
    <location>
        <begin position="192"/>
        <end position="210"/>
    </location>
</feature>
<dbReference type="Gene3D" id="3.60.10.10">
    <property type="entry name" value="Endonuclease/exonuclease/phosphatase"/>
    <property type="match status" value="1"/>
</dbReference>
<dbReference type="InterPro" id="IPR043502">
    <property type="entry name" value="DNA/RNA_pol_sf"/>
</dbReference>
<dbReference type="InterPro" id="IPR000477">
    <property type="entry name" value="RT_dom"/>
</dbReference>
<proteinExistence type="predicted"/>
<sequence length="2193" mass="250152">MDLNDHNKSNISSLNDSDYIETSTQDITLYNLEQSTCSSNNDSEEKFPGLPKPQTNSPAYRKSRTASENGRIRKRKYEETLEALKEITPSNKKQKTKCQKTNQSIPAVDEIITKIRRARESTESAKKRKERNESIQIGPYKESKINAPNGITDKDTELRTVIKKVKTSSTKTKIVEKQTKANKKGETETDQAKSNASHNPVKTSSISDRSLTGKRSKAEERLKQKIAEKAEIRKKYRYNLNIYSPELNRSNRKALECAPETAIPDQLDQANQKSPRPATCNKLLIELDTKFIMRQKQHERDERTRMEFLLDLEKYQELHKIDSSGLKKGRKQCAEAWKLYKTENPDSAIESKTQLRAEQLRLLGGTQTTWEFALGYEHEDIPDSRAGIREKIESSETKKKALNAWFNKKQNKHLQYGKKMYLSGIFAGACGGKALIDNVLSHKNNPLVIQYGIDTEEKIKELKELRIKLNELSEFANNPKRIASLWLSFSSLLNWLIPTPGSIEIARIVIENFTSPSEANKFPVTGQPKTILKALLQRLGVEVLEYKDGPDQIRAIKTIGKDLPAQKMPILAATRTTNTDNTQIRLDKILEETVLMIICLNTHFSPEEINLKNLTNVWKDRKGNIILNELTKINAYHPDKLEYLINPNFHNKYFSNKIEMHMESETQTNDKDSDAQRQVNLQKLDIIEGRIPHGPLHPTELMPSPHLMIKDIKGGKSRTINDIKSKLGNRNRFRSKKSKREKTFKNLIKDLQETPEDYKAFKKIATSTGIKNPTEADIEKLFSTARIMNTEEIDQESHLDILSTNPGKICTNTCRTIVDFCPKADIYALNELQIQKYGLKDQANWPPDHTIIANDTSPDGIIYTAIMIKDYLKPFLTIINSPGNTTSIDIRVSKNKIKRFVCTYRHNNREKNDCYYFKNYKKDKFLFLDWIRQIIRQAKREKVDLFLMGDWNLELHGKRPGDNKALIDGLNHAVRNLTNLITSNTNFRKNVVKGNCASQIDVFFVSKPARTKIHSLNLHKPPMSFDGHCGHSVRTPLERPLDQFEVKVSKITDKTQLFELMTKNYSKFQERIRAQKTRSKEIEESYNILNECLEECSHSVGKIKKLANKNIKPTPIDTIQYRQAASMIYDEIEKKLKMPEYDPGKIRILRINLIKITVMCKKLGARDSKNRTNAIMGKLENANPRDFWEVANELLSVPPVRELTNTVEEHMDEVVTLQMNTVTDPRNYEGHSFNPKHKIKLDSFRASLHGNKFTPSVLKCYRKLKSFTKGHTGISRGLIDSLPIGTFRMFILTPILTAIEEGTYPSCWRTNRTTILPKKQGIRPLSISEIFSTILEKLIIGQINEFLENNELLHTTQNGFRSGLSTASSLATVVNFIAEKRSQGNYVIVSALDAKNAFGSPPHRSLIKCLEHAFSGNALKLLSESLGRNAVVANNGIFSTQRKLADLGVPQGSVISPSIFCLYASELRNALDTTDDNTQCSIFADDCILLSCGKTLQAAVGKTDEIFKMVGRKMKSIGMVQVPSKTAVLITGREGCHLKDNTEYPKTIMCDGTEVNISSHFTYLGTELGEVNHKLSYTFNTEKLITKMLQMTNRTRSLAGYIKDRDLQSVQRAISLGSYCHNAETTAKWAAKDHDRAQNTHIRGLRSKHKPWFLRKFEDFDTASTERKIETLTNSGQPTLFEAKLTKFYGLLNKTIRLSKAKALSKEVMRGIWIVNSKTESQIIPLFNIYHTDRELNKERYFKREFDLITHAQTREFRAAHHFSNIIKILLARDILTLKIIQPKEISSEAARIMWPYTLMKDFNELPSFIRGNVISRDQKNLITSYLKGNHKHLKQNLKCQDCITGKTNRLPYNVTNLKRNILDDEFTAEIKAQADNERNLMTDQLTFTQIKDTASGILSETNTGREIEDMWEKELEDSDSNPDETLQKLMAICTAFGGGIRIWDEITTAIQMSTDPRECISFGIIDIDAEEILLLNFSEMTAWLADPTNENKVTCNNPKLLDPENHLDTILNVQGEYSYANRGLPPGIDDLNNSSVANYAKKYFANPQTENYRPLENFAAWCEGTNLGTMFVESYATGLEIDEWDTMLGKIAKISPDLDYLQLAPLKATFRKERSEIVTPAMEKLTELFQRKKNEKPKEKIINTAIIREALKICDLARGESHSFFTILNAGGFYPNTSKDQKRALEQINTCF</sequence>
<feature type="region of interest" description="Disordered" evidence="1">
    <location>
        <begin position="35"/>
        <end position="73"/>
    </location>
</feature>
<evidence type="ECO:0000313" key="3">
    <source>
        <dbReference type="EMBL" id="CBY31910.1"/>
    </source>
</evidence>
<evidence type="ECO:0000259" key="2">
    <source>
        <dbReference type="PROSITE" id="PS50878"/>
    </source>
</evidence>
<name>E4Y8G5_OIKDI</name>
<feature type="domain" description="Reverse transcriptase" evidence="2">
    <location>
        <begin position="1297"/>
        <end position="1568"/>
    </location>
</feature>
<dbReference type="Proteomes" id="UP000011014">
    <property type="component" value="Unassembled WGS sequence"/>
</dbReference>
<accession>E4Y8G5</accession>
<dbReference type="PROSITE" id="PS50878">
    <property type="entry name" value="RT_POL"/>
    <property type="match status" value="1"/>
</dbReference>
<feature type="compositionally biased region" description="Basic and acidic residues" evidence="1">
    <location>
        <begin position="173"/>
        <end position="191"/>
    </location>
</feature>
<dbReference type="EMBL" id="FN654322">
    <property type="protein sequence ID" value="CBY31910.1"/>
    <property type="molecule type" value="Genomic_DNA"/>
</dbReference>
<dbReference type="PANTHER" id="PTHR19446">
    <property type="entry name" value="REVERSE TRANSCRIPTASES"/>
    <property type="match status" value="1"/>
</dbReference>
<dbReference type="SUPFAM" id="SSF56219">
    <property type="entry name" value="DNase I-like"/>
    <property type="match status" value="1"/>
</dbReference>
<gene>
    <name evidence="3" type="ORF">GSOID_T00029130001</name>
</gene>
<organism evidence="3">
    <name type="scientific">Oikopleura dioica</name>
    <name type="common">Tunicate</name>
    <dbReference type="NCBI Taxonomy" id="34765"/>
    <lineage>
        <taxon>Eukaryota</taxon>
        <taxon>Metazoa</taxon>
        <taxon>Chordata</taxon>
        <taxon>Tunicata</taxon>
        <taxon>Appendicularia</taxon>
        <taxon>Copelata</taxon>
        <taxon>Oikopleuridae</taxon>
        <taxon>Oikopleura</taxon>
    </lineage>
</organism>
<dbReference type="SUPFAM" id="SSF56672">
    <property type="entry name" value="DNA/RNA polymerases"/>
    <property type="match status" value="1"/>
</dbReference>
<feature type="region of interest" description="Disordered" evidence="1">
    <location>
        <begin position="170"/>
        <end position="222"/>
    </location>
</feature>
<reference evidence="3" key="1">
    <citation type="journal article" date="2010" name="Science">
        <title>Plasticity of animal genome architecture unmasked by rapid evolution of a pelagic tunicate.</title>
        <authorList>
            <person name="Denoeud F."/>
            <person name="Henriet S."/>
            <person name="Mungpakdee S."/>
            <person name="Aury J.M."/>
            <person name="Da Silva C."/>
            <person name="Brinkmann H."/>
            <person name="Mikhaleva J."/>
            <person name="Olsen L.C."/>
            <person name="Jubin C."/>
            <person name="Canestro C."/>
            <person name="Bouquet J.M."/>
            <person name="Danks G."/>
            <person name="Poulain J."/>
            <person name="Campsteijn C."/>
            <person name="Adamski M."/>
            <person name="Cross I."/>
            <person name="Yadetie F."/>
            <person name="Muffato M."/>
            <person name="Louis A."/>
            <person name="Butcher S."/>
            <person name="Tsagkogeorga G."/>
            <person name="Konrad A."/>
            <person name="Singh S."/>
            <person name="Jensen M.F."/>
            <person name="Cong E.H."/>
            <person name="Eikeseth-Otteraa H."/>
            <person name="Noel B."/>
            <person name="Anthouard V."/>
            <person name="Porcel B.M."/>
            <person name="Kachouri-Lafond R."/>
            <person name="Nishino A."/>
            <person name="Ugolini M."/>
            <person name="Chourrout P."/>
            <person name="Nishida H."/>
            <person name="Aasland R."/>
            <person name="Huzurbazar S."/>
            <person name="Westhof E."/>
            <person name="Delsuc F."/>
            <person name="Lehrach H."/>
            <person name="Reinhardt R."/>
            <person name="Weissenbach J."/>
            <person name="Roy S.W."/>
            <person name="Artiguenave F."/>
            <person name="Postlethwait J.H."/>
            <person name="Manak J.R."/>
            <person name="Thompson E.M."/>
            <person name="Jaillon O."/>
            <person name="Du Pasquier L."/>
            <person name="Boudinot P."/>
            <person name="Liberles D.A."/>
            <person name="Volff J.N."/>
            <person name="Philippe H."/>
            <person name="Lenhard B."/>
            <person name="Roest Crollius H."/>
            <person name="Wincker P."/>
            <person name="Chourrout D."/>
        </authorList>
    </citation>
    <scope>NUCLEOTIDE SEQUENCE [LARGE SCALE GENOMIC DNA]</scope>
</reference>
<dbReference type="Pfam" id="PF00078">
    <property type="entry name" value="RVT_1"/>
    <property type="match status" value="1"/>
</dbReference>
<dbReference type="InterPro" id="IPR036691">
    <property type="entry name" value="Endo/exonu/phosph_ase_sf"/>
</dbReference>